<protein>
    <recommendedName>
        <fullName evidence="4 9">Trigger factor</fullName>
        <shortName evidence="9">TF</shortName>
        <ecNumber evidence="3 9">5.2.1.8</ecNumber>
    </recommendedName>
    <alternativeName>
        <fullName evidence="8 9">PPIase</fullName>
    </alternativeName>
</protein>
<evidence type="ECO:0000256" key="9">
    <source>
        <dbReference type="HAMAP-Rule" id="MF_00303"/>
    </source>
</evidence>
<comment type="subcellular location">
    <subcellularLocation>
        <location evidence="9">Cytoplasm</location>
    </subcellularLocation>
    <text evidence="9">About half TF is bound to the ribosome near the polypeptide exit tunnel while the other half is free in the cytoplasm.</text>
</comment>
<dbReference type="Gene3D" id="3.30.70.1050">
    <property type="entry name" value="Trigger factor ribosome-binding domain"/>
    <property type="match status" value="1"/>
</dbReference>
<keyword evidence="6 9" id="KW-0143">Chaperone</keyword>
<dbReference type="GO" id="GO:0044183">
    <property type="term" value="F:protein folding chaperone"/>
    <property type="evidence" value="ECO:0007669"/>
    <property type="project" value="TreeGrafter"/>
</dbReference>
<evidence type="ECO:0000259" key="10">
    <source>
        <dbReference type="Pfam" id="PF00254"/>
    </source>
</evidence>
<dbReference type="InterPro" id="IPR036611">
    <property type="entry name" value="Trigger_fac_ribosome-bd_sf"/>
</dbReference>
<feature type="domain" description="Trigger factor C-terminal" evidence="12">
    <location>
        <begin position="259"/>
        <end position="416"/>
    </location>
</feature>
<dbReference type="NCBIfam" id="TIGR00115">
    <property type="entry name" value="tig"/>
    <property type="match status" value="1"/>
</dbReference>
<dbReference type="GO" id="GO:0043335">
    <property type="term" value="P:protein unfolding"/>
    <property type="evidence" value="ECO:0007669"/>
    <property type="project" value="TreeGrafter"/>
</dbReference>
<feature type="domain" description="Trigger factor ribosome-binding bacterial" evidence="11">
    <location>
        <begin position="1"/>
        <end position="142"/>
    </location>
</feature>
<accession>A0A1G1KYY6</accession>
<evidence type="ECO:0000259" key="12">
    <source>
        <dbReference type="Pfam" id="PF05698"/>
    </source>
</evidence>
<feature type="domain" description="PPIase FKBP-type" evidence="10">
    <location>
        <begin position="156"/>
        <end position="226"/>
    </location>
</feature>
<dbReference type="Pfam" id="PF05697">
    <property type="entry name" value="Trigger_N"/>
    <property type="match status" value="1"/>
</dbReference>
<evidence type="ECO:0000256" key="5">
    <source>
        <dbReference type="ARBA" id="ARBA00023110"/>
    </source>
</evidence>
<evidence type="ECO:0000256" key="2">
    <source>
        <dbReference type="ARBA" id="ARBA00005464"/>
    </source>
</evidence>
<evidence type="ECO:0000259" key="11">
    <source>
        <dbReference type="Pfam" id="PF05697"/>
    </source>
</evidence>
<dbReference type="GO" id="GO:0051083">
    <property type="term" value="P:'de novo' cotranslational protein folding"/>
    <property type="evidence" value="ECO:0007669"/>
    <property type="project" value="TreeGrafter"/>
</dbReference>
<evidence type="ECO:0000256" key="1">
    <source>
        <dbReference type="ARBA" id="ARBA00000971"/>
    </source>
</evidence>
<dbReference type="InterPro" id="IPR046357">
    <property type="entry name" value="PPIase_dom_sf"/>
</dbReference>
<dbReference type="InterPro" id="IPR005215">
    <property type="entry name" value="Trig_fac"/>
</dbReference>
<dbReference type="SUPFAM" id="SSF109998">
    <property type="entry name" value="Triger factor/SurA peptide-binding domain-like"/>
    <property type="match status" value="1"/>
</dbReference>
<dbReference type="GO" id="GO:0005737">
    <property type="term" value="C:cytoplasm"/>
    <property type="evidence" value="ECO:0007669"/>
    <property type="project" value="UniProtKB-SubCell"/>
</dbReference>
<keyword evidence="7 9" id="KW-0413">Isomerase</keyword>
<dbReference type="InterPro" id="IPR027304">
    <property type="entry name" value="Trigger_fact/SurA_dom_sf"/>
</dbReference>
<evidence type="ECO:0000256" key="6">
    <source>
        <dbReference type="ARBA" id="ARBA00023186"/>
    </source>
</evidence>
<evidence type="ECO:0000313" key="14">
    <source>
        <dbReference type="Proteomes" id="UP000178187"/>
    </source>
</evidence>
<dbReference type="Proteomes" id="UP000178187">
    <property type="component" value="Unassembled WGS sequence"/>
</dbReference>
<dbReference type="GO" id="GO:0003755">
    <property type="term" value="F:peptidyl-prolyl cis-trans isomerase activity"/>
    <property type="evidence" value="ECO:0007669"/>
    <property type="project" value="UniProtKB-UniRule"/>
</dbReference>
<keyword evidence="9" id="KW-0963">Cytoplasm</keyword>
<dbReference type="HAMAP" id="MF_00303">
    <property type="entry name" value="Trigger_factor_Tig"/>
    <property type="match status" value="1"/>
</dbReference>
<dbReference type="EMBL" id="MHFR01000037">
    <property type="protein sequence ID" value="OGW98062.1"/>
    <property type="molecule type" value="Genomic_DNA"/>
</dbReference>
<reference evidence="13 14" key="1">
    <citation type="journal article" date="2016" name="Nat. Commun.">
        <title>Thousands of microbial genomes shed light on interconnected biogeochemical processes in an aquifer system.</title>
        <authorList>
            <person name="Anantharaman K."/>
            <person name="Brown C.T."/>
            <person name="Hug L.A."/>
            <person name="Sharon I."/>
            <person name="Castelle C.J."/>
            <person name="Probst A.J."/>
            <person name="Thomas B.C."/>
            <person name="Singh A."/>
            <person name="Wilkins M.J."/>
            <person name="Karaoz U."/>
            <person name="Brodie E.L."/>
            <person name="Williams K.H."/>
            <person name="Hubbard S.S."/>
            <person name="Banfield J.F."/>
        </authorList>
    </citation>
    <scope>NUCLEOTIDE SEQUENCE [LARGE SCALE GENOMIC DNA]</scope>
</reference>
<dbReference type="Pfam" id="PF05698">
    <property type="entry name" value="Trigger_C"/>
    <property type="match status" value="1"/>
</dbReference>
<comment type="caution">
    <text evidence="13">The sequence shown here is derived from an EMBL/GenBank/DDBJ whole genome shotgun (WGS) entry which is preliminary data.</text>
</comment>
<dbReference type="GO" id="GO:0015031">
    <property type="term" value="P:protein transport"/>
    <property type="evidence" value="ECO:0007669"/>
    <property type="project" value="UniProtKB-UniRule"/>
</dbReference>
<dbReference type="GO" id="GO:0051301">
    <property type="term" value="P:cell division"/>
    <property type="evidence" value="ECO:0007669"/>
    <property type="project" value="UniProtKB-KW"/>
</dbReference>
<dbReference type="InterPro" id="IPR008880">
    <property type="entry name" value="Trigger_fac_C"/>
</dbReference>
<evidence type="ECO:0000256" key="4">
    <source>
        <dbReference type="ARBA" id="ARBA00016902"/>
    </source>
</evidence>
<gene>
    <name evidence="9" type="primary">tig</name>
    <name evidence="13" type="ORF">A3G33_07475</name>
</gene>
<evidence type="ECO:0000256" key="7">
    <source>
        <dbReference type="ARBA" id="ARBA00023235"/>
    </source>
</evidence>
<evidence type="ECO:0000256" key="8">
    <source>
        <dbReference type="ARBA" id="ARBA00029986"/>
    </source>
</evidence>
<dbReference type="AlphaFoldDB" id="A0A1G1KYY6"/>
<dbReference type="PANTHER" id="PTHR30560">
    <property type="entry name" value="TRIGGER FACTOR CHAPERONE AND PEPTIDYL-PROLYL CIS/TRANS ISOMERASE"/>
    <property type="match status" value="1"/>
</dbReference>
<dbReference type="SUPFAM" id="SSF102735">
    <property type="entry name" value="Trigger factor ribosome-binding domain"/>
    <property type="match status" value="1"/>
</dbReference>
<dbReference type="Gene3D" id="1.10.3120.10">
    <property type="entry name" value="Trigger factor, C-terminal domain"/>
    <property type="match status" value="1"/>
</dbReference>
<evidence type="ECO:0000313" key="13">
    <source>
        <dbReference type="EMBL" id="OGW98062.1"/>
    </source>
</evidence>
<proteinExistence type="inferred from homology"/>
<keyword evidence="9" id="KW-0132">Cell division</keyword>
<dbReference type="InterPro" id="IPR001179">
    <property type="entry name" value="PPIase_FKBP_dom"/>
</dbReference>
<dbReference type="Pfam" id="PF00254">
    <property type="entry name" value="FKBP_C"/>
    <property type="match status" value="1"/>
</dbReference>
<comment type="similarity">
    <text evidence="2 9">Belongs to the FKBP-type PPIase family. Tig subfamily.</text>
</comment>
<dbReference type="PANTHER" id="PTHR30560:SF3">
    <property type="entry name" value="TRIGGER FACTOR-LIKE PROTEIN TIG, CHLOROPLASTIC"/>
    <property type="match status" value="1"/>
</dbReference>
<evidence type="ECO:0000256" key="3">
    <source>
        <dbReference type="ARBA" id="ARBA00013194"/>
    </source>
</evidence>
<dbReference type="Gene3D" id="3.10.50.40">
    <property type="match status" value="1"/>
</dbReference>
<dbReference type="SUPFAM" id="SSF54534">
    <property type="entry name" value="FKBP-like"/>
    <property type="match status" value="1"/>
</dbReference>
<dbReference type="InterPro" id="IPR037041">
    <property type="entry name" value="Trigger_fac_C_sf"/>
</dbReference>
<dbReference type="PIRSF" id="PIRSF003095">
    <property type="entry name" value="Trigger_factor"/>
    <property type="match status" value="1"/>
</dbReference>
<dbReference type="GO" id="GO:0043022">
    <property type="term" value="F:ribosome binding"/>
    <property type="evidence" value="ECO:0007669"/>
    <property type="project" value="TreeGrafter"/>
</dbReference>
<comment type="catalytic activity">
    <reaction evidence="1 9">
        <text>[protein]-peptidylproline (omega=180) = [protein]-peptidylproline (omega=0)</text>
        <dbReference type="Rhea" id="RHEA:16237"/>
        <dbReference type="Rhea" id="RHEA-COMP:10747"/>
        <dbReference type="Rhea" id="RHEA-COMP:10748"/>
        <dbReference type="ChEBI" id="CHEBI:83833"/>
        <dbReference type="ChEBI" id="CHEBI:83834"/>
        <dbReference type="EC" id="5.2.1.8"/>
    </reaction>
</comment>
<name>A0A1G1KYY6_9BACT</name>
<dbReference type="EC" id="5.2.1.8" evidence="3 9"/>
<comment type="function">
    <text evidence="9">Involved in protein export. Acts as a chaperone by maintaining the newly synthesized protein in an open conformation. Functions as a peptidyl-prolyl cis-trans isomerase.</text>
</comment>
<organism evidence="13 14">
    <name type="scientific">Candidatus Danuiimicrobium aquiferis</name>
    <dbReference type="NCBI Taxonomy" id="1801832"/>
    <lineage>
        <taxon>Bacteria</taxon>
        <taxon>Pseudomonadati</taxon>
        <taxon>Candidatus Omnitrophota</taxon>
        <taxon>Candidatus Danuiimicrobium</taxon>
    </lineage>
</organism>
<keyword evidence="5 9" id="KW-0697">Rotamase</keyword>
<keyword evidence="9" id="KW-0131">Cell cycle</keyword>
<comment type="domain">
    <text evidence="9">Consists of 3 domains; the N-terminus binds the ribosome, the middle domain has PPIase activity, while the C-terminus has intrinsic chaperone activity on its own.</text>
</comment>
<dbReference type="InterPro" id="IPR008881">
    <property type="entry name" value="Trigger_fac_ribosome-bd_bac"/>
</dbReference>
<sequence>MKVDIKNIGPCEKVLTIDVPLNLIQEEFDQFYEYVSKRSKIPGFRPGHAPKNIVALHYKKEAHDEVLKQLLSRSFREAVKEKGINLIGTPKIDEIDFNDQKLKYNAHVEIRPEIKIENYAGLKLKKYVEQVDQKDIQDVLKRYQEAHSKFEAVENREIQVGDYIIGDYVLEVDGKEVERRNGEWFEIREKDYLENFSKQLLGANVGESCKVKIKFPADYAHKEFVGKDGCFTVTIKEHKLRKLPNLDDDLAKEIGEYQTLAELTAAVKKDLSQQKQEQAETELERELLTQLIKISKFDIPQGMVDRRQKALVENQIQQIRMQGAKEEDVEKQREQMAKDLRDEADRQVRLSFLLDEIGKREKIEVTASDIETRLKLISERARRSFDEVKTFYHEKQERLDSIEQQIFNEKVIEWLKGTANITECKK</sequence>